<dbReference type="EMBL" id="CAEZZT010000098">
    <property type="protein sequence ID" value="CAB4784119.1"/>
    <property type="molecule type" value="Genomic_DNA"/>
</dbReference>
<protein>
    <submittedName>
        <fullName evidence="1">Unannotated protein</fullName>
    </submittedName>
</protein>
<accession>A0A6J6WJY6</accession>
<sequence length="35" mass="3667">MAFASKVGEVNEGSATHLAAVIVSVFTSPWMRATT</sequence>
<gene>
    <name evidence="1" type="ORF">UFOPK2918_01130</name>
</gene>
<proteinExistence type="predicted"/>
<reference evidence="1" key="1">
    <citation type="submission" date="2020-05" db="EMBL/GenBank/DDBJ databases">
        <authorList>
            <person name="Chiriac C."/>
            <person name="Salcher M."/>
            <person name="Ghai R."/>
            <person name="Kavagutti S V."/>
        </authorList>
    </citation>
    <scope>NUCLEOTIDE SEQUENCE</scope>
</reference>
<name>A0A6J6WJY6_9ZZZZ</name>
<dbReference type="AlphaFoldDB" id="A0A6J6WJY6"/>
<organism evidence="1">
    <name type="scientific">freshwater metagenome</name>
    <dbReference type="NCBI Taxonomy" id="449393"/>
    <lineage>
        <taxon>unclassified sequences</taxon>
        <taxon>metagenomes</taxon>
        <taxon>ecological metagenomes</taxon>
    </lineage>
</organism>
<evidence type="ECO:0000313" key="1">
    <source>
        <dbReference type="EMBL" id="CAB4784119.1"/>
    </source>
</evidence>